<name>A0A081S813_9ARCH</name>
<protein>
    <submittedName>
        <fullName evidence="1">Uncharacterized protein</fullName>
    </submittedName>
</protein>
<keyword evidence="2" id="KW-1185">Reference proteome</keyword>
<dbReference type="Proteomes" id="UP000028027">
    <property type="component" value="Unassembled WGS sequence"/>
</dbReference>
<evidence type="ECO:0000313" key="1">
    <source>
        <dbReference type="EMBL" id="KER07066.1"/>
    </source>
</evidence>
<comment type="caution">
    <text evidence="1">The sequence shown here is derived from an EMBL/GenBank/DDBJ whole genome shotgun (WGS) entry which is preliminary data.</text>
</comment>
<evidence type="ECO:0000313" key="2">
    <source>
        <dbReference type="Proteomes" id="UP000028027"/>
    </source>
</evidence>
<dbReference type="EMBL" id="JNVL01000002">
    <property type="protein sequence ID" value="KER07066.1"/>
    <property type="molecule type" value="Genomic_DNA"/>
</dbReference>
<sequence length="445" mass="50745">MSTKPKKDSTDRARPKVKGWINKTEFVESVVVNDKPAFLVIDTETGKFSVKNTISTPTGIVRPLRKGGAGYMLYEFTLEEIEKINSCKFSLDEILDETNDMVQAYLAVPERDRILVVGNLVLTYCQEWISSVHYPYFVGEYGSGKTTAISLCGILGYRCLVTGSMTYAGIYNTLGNDEEGSGTIAEDEGQNMGRDKIDLYKDSYKKGKTVPRVRGANFSYVTYFKAFCCKWFAGTGVPDDDGLQERFAVVRMLGGKPEKSIGEAYSNRELMRPLHVLRNKLLCYKMKNIKNGFPKIESKLEGRDRELWNDFLSLFKGTKFEEGAKNTVRYYLGQRHDAIKERIDPKILTIIKPMIEENCKVSFQKMWDAITHSEELPGDLDVSGATFHPHFGEKITRNTFSKILREKFHAERLKDDGKRPKVTWYMFDMEVINILSKKYNAGYSL</sequence>
<reference evidence="1 2" key="1">
    <citation type="submission" date="2014-06" db="EMBL/GenBank/DDBJ databases">
        <authorList>
            <person name="Ngugi D.K."/>
            <person name="Blom J."/>
            <person name="Alam I."/>
            <person name="Rashid M."/>
            <person name="Ba Alawi W."/>
            <person name="Zhang G."/>
            <person name="Hikmawan T."/>
            <person name="Guan Y."/>
            <person name="Antunes A."/>
            <person name="Siam R."/>
            <person name="Eldorry H."/>
            <person name="Bajic V."/>
            <person name="Stingl U."/>
        </authorList>
    </citation>
    <scope>NUCLEOTIDE SEQUENCE [LARGE SCALE GENOMIC DNA]</scope>
    <source>
        <strain evidence="1">SCGC AAA799-E16</strain>
    </source>
</reference>
<gene>
    <name evidence="1" type="ORF">AAA799E16_00231</name>
</gene>
<proteinExistence type="predicted"/>
<accession>A0A081S813</accession>
<organism evidence="1 2">
    <name type="scientific">Marine Group I thaumarchaeote SCGC AAA799-E16</name>
    <dbReference type="NCBI Taxonomy" id="1502292"/>
    <lineage>
        <taxon>Archaea</taxon>
        <taxon>Nitrososphaerota</taxon>
        <taxon>Marine Group I</taxon>
    </lineage>
</organism>
<dbReference type="AlphaFoldDB" id="A0A081S813"/>